<proteinExistence type="predicted"/>
<dbReference type="Pfam" id="PF16012">
    <property type="entry name" value="DUF4780"/>
    <property type="match status" value="1"/>
</dbReference>
<dbReference type="EMBL" id="CAKOFQ010007771">
    <property type="protein sequence ID" value="CAH2007872.1"/>
    <property type="molecule type" value="Genomic_DNA"/>
</dbReference>
<keyword evidence="3" id="KW-1185">Reference proteome</keyword>
<evidence type="ECO:0000313" key="3">
    <source>
        <dbReference type="Proteomes" id="UP001152888"/>
    </source>
</evidence>
<organism evidence="2 3">
    <name type="scientific">Acanthoscelides obtectus</name>
    <name type="common">Bean weevil</name>
    <name type="synonym">Bruchus obtectus</name>
    <dbReference type="NCBI Taxonomy" id="200917"/>
    <lineage>
        <taxon>Eukaryota</taxon>
        <taxon>Metazoa</taxon>
        <taxon>Ecdysozoa</taxon>
        <taxon>Arthropoda</taxon>
        <taxon>Hexapoda</taxon>
        <taxon>Insecta</taxon>
        <taxon>Pterygota</taxon>
        <taxon>Neoptera</taxon>
        <taxon>Endopterygota</taxon>
        <taxon>Coleoptera</taxon>
        <taxon>Polyphaga</taxon>
        <taxon>Cucujiformia</taxon>
        <taxon>Chrysomeloidea</taxon>
        <taxon>Chrysomelidae</taxon>
        <taxon>Bruchinae</taxon>
        <taxon>Bruchini</taxon>
        <taxon>Acanthoscelides</taxon>
    </lineage>
</organism>
<accession>A0A9P0M5Y0</accession>
<reference evidence="2" key="1">
    <citation type="submission" date="2022-03" db="EMBL/GenBank/DDBJ databases">
        <authorList>
            <person name="Sayadi A."/>
        </authorList>
    </citation>
    <scope>NUCLEOTIDE SEQUENCE</scope>
</reference>
<dbReference type="Proteomes" id="UP001152888">
    <property type="component" value="Unassembled WGS sequence"/>
</dbReference>
<feature type="domain" description="DUF4780" evidence="1">
    <location>
        <begin position="111"/>
        <end position="281"/>
    </location>
</feature>
<sequence length="285" mass="32374">MSQGCPILTPAEIRANLNAYGRYNQDDVGIRFQEENKRRFTSSKGNPYKWVSPAYRSMNQSRRPEATVTSSSSTRMRSFFNTIHTTTSSVSDLRDPPTLAQNSRFRLDEAEVTITMGVAHSDHPSTMLTDQQCELIENNLLYEILKCENGKGPKFKGVYIEENVVWFTVANDSSVTWLYETIPHFRLWPRASLKVGRPSEIKGLIRVAASLPKALNEMDESNILQLLKSQNKGLNTEKWNILKRLSDGAGRILIFHIDSESLKVLQGLSFRPFLGLTRVSFKINQ</sequence>
<comment type="caution">
    <text evidence="2">The sequence shown here is derived from an EMBL/GenBank/DDBJ whole genome shotgun (WGS) entry which is preliminary data.</text>
</comment>
<protein>
    <recommendedName>
        <fullName evidence="1">DUF4780 domain-containing protein</fullName>
    </recommendedName>
</protein>
<name>A0A9P0M5Y0_ACAOB</name>
<dbReference type="OrthoDB" id="6764048at2759"/>
<evidence type="ECO:0000313" key="2">
    <source>
        <dbReference type="EMBL" id="CAH2007872.1"/>
    </source>
</evidence>
<gene>
    <name evidence="2" type="ORF">ACAOBT_LOCUS29890</name>
</gene>
<evidence type="ECO:0000259" key="1">
    <source>
        <dbReference type="Pfam" id="PF16012"/>
    </source>
</evidence>
<dbReference type="AlphaFoldDB" id="A0A9P0M5Y0"/>
<dbReference type="InterPro" id="IPR031961">
    <property type="entry name" value="DUF4780"/>
</dbReference>